<keyword evidence="2" id="KW-1185">Reference proteome</keyword>
<dbReference type="Proteomes" id="UP000887458">
    <property type="component" value="Unassembled WGS sequence"/>
</dbReference>
<evidence type="ECO:0000313" key="2">
    <source>
        <dbReference type="Proteomes" id="UP000887458"/>
    </source>
</evidence>
<name>A0ABQ8JWS5_DERPT</name>
<protein>
    <submittedName>
        <fullName evidence="1">Uncharacterized protein</fullName>
    </submittedName>
</protein>
<dbReference type="EMBL" id="NJHN03000008">
    <property type="protein sequence ID" value="KAH9426702.1"/>
    <property type="molecule type" value="Genomic_DNA"/>
</dbReference>
<organism evidence="1 2">
    <name type="scientific">Dermatophagoides pteronyssinus</name>
    <name type="common">European house dust mite</name>
    <dbReference type="NCBI Taxonomy" id="6956"/>
    <lineage>
        <taxon>Eukaryota</taxon>
        <taxon>Metazoa</taxon>
        <taxon>Ecdysozoa</taxon>
        <taxon>Arthropoda</taxon>
        <taxon>Chelicerata</taxon>
        <taxon>Arachnida</taxon>
        <taxon>Acari</taxon>
        <taxon>Acariformes</taxon>
        <taxon>Sarcoptiformes</taxon>
        <taxon>Astigmata</taxon>
        <taxon>Psoroptidia</taxon>
        <taxon>Analgoidea</taxon>
        <taxon>Pyroglyphidae</taxon>
        <taxon>Dermatophagoidinae</taxon>
        <taxon>Dermatophagoides</taxon>
    </lineage>
</organism>
<reference evidence="1 2" key="1">
    <citation type="journal article" date="2018" name="J. Allergy Clin. Immunol.">
        <title>High-quality assembly of Dermatophagoides pteronyssinus genome and transcriptome reveals a wide range of novel allergens.</title>
        <authorList>
            <person name="Liu X.Y."/>
            <person name="Yang K.Y."/>
            <person name="Wang M.Q."/>
            <person name="Kwok J.S."/>
            <person name="Zeng X."/>
            <person name="Yang Z."/>
            <person name="Xiao X.J."/>
            <person name="Lau C.P."/>
            <person name="Li Y."/>
            <person name="Huang Z.M."/>
            <person name="Ba J.G."/>
            <person name="Yim A.K."/>
            <person name="Ouyang C.Y."/>
            <person name="Ngai S.M."/>
            <person name="Chan T.F."/>
            <person name="Leung E.L."/>
            <person name="Liu L."/>
            <person name="Liu Z.G."/>
            <person name="Tsui S.K."/>
        </authorList>
    </citation>
    <scope>NUCLEOTIDE SEQUENCE [LARGE SCALE GENOMIC DNA]</scope>
    <source>
        <strain evidence="1">Derp</strain>
    </source>
</reference>
<sequence length="60" mass="7032">MKSIKIIDITNKKLIKLTLLMLKYFIEKNDRVKFQVHDFLFKRSSDDNDDGSDAETANLI</sequence>
<proteinExistence type="predicted"/>
<accession>A0ABQ8JWS5</accession>
<evidence type="ECO:0000313" key="1">
    <source>
        <dbReference type="EMBL" id="KAH9426702.1"/>
    </source>
</evidence>
<reference evidence="1 2" key="2">
    <citation type="journal article" date="2022" name="Mol. Biol. Evol.">
        <title>Comparative Genomics Reveals Insights into the Divergent Evolution of Astigmatic Mites and Household Pest Adaptations.</title>
        <authorList>
            <person name="Xiong Q."/>
            <person name="Wan A.T."/>
            <person name="Liu X."/>
            <person name="Fung C.S."/>
            <person name="Xiao X."/>
            <person name="Malainual N."/>
            <person name="Hou J."/>
            <person name="Wang L."/>
            <person name="Wang M."/>
            <person name="Yang K.Y."/>
            <person name="Cui Y."/>
            <person name="Leung E.L."/>
            <person name="Nong W."/>
            <person name="Shin S.K."/>
            <person name="Au S.W."/>
            <person name="Jeong K.Y."/>
            <person name="Chew F.T."/>
            <person name="Hui J.H."/>
            <person name="Leung T.F."/>
            <person name="Tungtrongchitr A."/>
            <person name="Zhong N."/>
            <person name="Liu Z."/>
            <person name="Tsui S.K."/>
        </authorList>
    </citation>
    <scope>NUCLEOTIDE SEQUENCE [LARGE SCALE GENOMIC DNA]</scope>
    <source>
        <strain evidence="1">Derp</strain>
    </source>
</reference>
<gene>
    <name evidence="1" type="ORF">DERP_002802</name>
</gene>
<comment type="caution">
    <text evidence="1">The sequence shown here is derived from an EMBL/GenBank/DDBJ whole genome shotgun (WGS) entry which is preliminary data.</text>
</comment>